<proteinExistence type="predicted"/>
<dbReference type="EMBL" id="CADILE010000014">
    <property type="protein sequence ID" value="CAB3903542.1"/>
    <property type="molecule type" value="Genomic_DNA"/>
</dbReference>
<dbReference type="RefSeq" id="WP_100509159.1">
    <property type="nucleotide sequence ID" value="NZ_CADILE010000014.1"/>
</dbReference>
<dbReference type="AlphaFoldDB" id="A0A2M9GT45"/>
<dbReference type="Proteomes" id="UP000494122">
    <property type="component" value="Unassembled WGS sequence"/>
</dbReference>
<protein>
    <submittedName>
        <fullName evidence="1">Uncharacterized protein</fullName>
    </submittedName>
</protein>
<evidence type="ECO:0000313" key="1">
    <source>
        <dbReference type="EMBL" id="CAB3903542.1"/>
    </source>
</evidence>
<accession>A0A2M9GT45</accession>
<evidence type="ECO:0000313" key="2">
    <source>
        <dbReference type="Proteomes" id="UP000494122"/>
    </source>
</evidence>
<gene>
    <name evidence="1" type="ORF">LMG3328_04421</name>
</gene>
<sequence length="118" mass="13355">MWEPHPWDLDDAAADIQRRGFHVRGRVAVGWQSIPFGDLPAEGLFGLTADQLRSAEAVCHATVQDEHWVLTQLLWHGFPDPPEWGLWTRRRDAAGQPWTSWGQFAALPPAWRLPPGVD</sequence>
<name>A0A2M9GT45_9BURK</name>
<reference evidence="1 2" key="1">
    <citation type="submission" date="2020-04" db="EMBL/GenBank/DDBJ databases">
        <authorList>
            <person name="De Canck E."/>
        </authorList>
    </citation>
    <scope>NUCLEOTIDE SEQUENCE [LARGE SCALE GENOMIC DNA]</scope>
    <source>
        <strain evidence="1 2">LMG 3328</strain>
    </source>
</reference>
<organism evidence="1 2">
    <name type="scientific">Achromobacter ruhlandii</name>
    <dbReference type="NCBI Taxonomy" id="72557"/>
    <lineage>
        <taxon>Bacteria</taxon>
        <taxon>Pseudomonadati</taxon>
        <taxon>Pseudomonadota</taxon>
        <taxon>Betaproteobacteria</taxon>
        <taxon>Burkholderiales</taxon>
        <taxon>Alcaligenaceae</taxon>
        <taxon>Achromobacter</taxon>
    </lineage>
</organism>